<dbReference type="Gene3D" id="1.20.5.170">
    <property type="match status" value="1"/>
</dbReference>
<dbReference type="InterPro" id="IPR004827">
    <property type="entry name" value="bZIP"/>
</dbReference>
<reference evidence="3" key="1">
    <citation type="submission" date="2021-01" db="EMBL/GenBank/DDBJ databases">
        <authorList>
            <person name="Eckstrom K.M.E."/>
        </authorList>
    </citation>
    <scope>NUCLEOTIDE SEQUENCE</scope>
    <source>
        <strain evidence="3">UVCC 0001</strain>
    </source>
</reference>
<feature type="compositionally biased region" description="Low complexity" evidence="1">
    <location>
        <begin position="210"/>
        <end position="224"/>
    </location>
</feature>
<feature type="region of interest" description="Disordered" evidence="1">
    <location>
        <begin position="122"/>
        <end position="244"/>
    </location>
</feature>
<comment type="caution">
    <text evidence="3">The sequence shown here is derived from an EMBL/GenBank/DDBJ whole genome shotgun (WGS) entry which is preliminary data.</text>
</comment>
<organism evidence="3 4">
    <name type="scientific">Prototheca wickerhamii</name>
    <dbReference type="NCBI Taxonomy" id="3111"/>
    <lineage>
        <taxon>Eukaryota</taxon>
        <taxon>Viridiplantae</taxon>
        <taxon>Chlorophyta</taxon>
        <taxon>core chlorophytes</taxon>
        <taxon>Trebouxiophyceae</taxon>
        <taxon>Chlorellales</taxon>
        <taxon>Chlorellaceae</taxon>
        <taxon>Prototheca</taxon>
    </lineage>
</organism>
<feature type="compositionally biased region" description="Low complexity" evidence="1">
    <location>
        <begin position="182"/>
        <end position="203"/>
    </location>
</feature>
<feature type="region of interest" description="Disordered" evidence="1">
    <location>
        <begin position="71"/>
        <end position="100"/>
    </location>
</feature>
<dbReference type="PROSITE" id="PS50217">
    <property type="entry name" value="BZIP"/>
    <property type="match status" value="1"/>
</dbReference>
<dbReference type="PANTHER" id="PTHR45967">
    <property type="entry name" value="G-BOX-BINDING FACTOR 3-RELATED"/>
    <property type="match status" value="1"/>
</dbReference>
<feature type="region of interest" description="Disordered" evidence="1">
    <location>
        <begin position="351"/>
        <end position="377"/>
    </location>
</feature>
<accession>A0AAD9ML17</accession>
<feature type="domain" description="BZIP" evidence="2">
    <location>
        <begin position="245"/>
        <end position="293"/>
    </location>
</feature>
<dbReference type="EMBL" id="JASFZW010000003">
    <property type="protein sequence ID" value="KAK2079020.1"/>
    <property type="molecule type" value="Genomic_DNA"/>
</dbReference>
<evidence type="ECO:0000313" key="4">
    <source>
        <dbReference type="Proteomes" id="UP001255856"/>
    </source>
</evidence>
<feature type="region of interest" description="Disordered" evidence="1">
    <location>
        <begin position="254"/>
        <end position="273"/>
    </location>
</feature>
<dbReference type="InterPro" id="IPR046347">
    <property type="entry name" value="bZIP_sf"/>
</dbReference>
<evidence type="ECO:0000313" key="3">
    <source>
        <dbReference type="EMBL" id="KAK2079020.1"/>
    </source>
</evidence>
<sequence>MGHMDQPFLDLELMAVADLPDPCRHVQAGPKHPTLVPSDLNGFLYAEPGSDFSAIAQLQAEVAAKSGTGKMFQGPPRLRHPHGGDGPGTHPLPTPRATSNAASQNGELLLHGELLAMLNSASSTSGPVGLPPPAPRARRRASSGGLVMAALAPMADPVRSSGTTVGSASDGSASTRPTNSDGPMSSLLPDGLGGSDSLLLSAGGMDGSRRAASTSTAGAPSRPSGRPRQKKDYDHMIDPSLPPDQIRRLRRMLSNRESARRSRRRRQTQVSGLETELEEVRRQVARLSAELERSNSIAQHALMERSKAVTELEMLRSQFARSTIEATSFHLHVPGAATALAAGGLGAAALSASGNGTSTQPSTPAGASHAGDTPSAFGSMGLFEGGRGASIPRHSAPALISAGSEPISSLPTWLSKHEGLGTALWSNQ</sequence>
<evidence type="ECO:0000256" key="1">
    <source>
        <dbReference type="SAM" id="MobiDB-lite"/>
    </source>
</evidence>
<dbReference type="SMART" id="SM00338">
    <property type="entry name" value="BRLZ"/>
    <property type="match status" value="1"/>
</dbReference>
<protein>
    <recommendedName>
        <fullName evidence="2">BZIP domain-containing protein</fullName>
    </recommendedName>
</protein>
<evidence type="ECO:0000259" key="2">
    <source>
        <dbReference type="PROSITE" id="PS50217"/>
    </source>
</evidence>
<dbReference type="InterPro" id="IPR044827">
    <property type="entry name" value="GBF-like"/>
</dbReference>
<dbReference type="GO" id="GO:0003700">
    <property type="term" value="F:DNA-binding transcription factor activity"/>
    <property type="evidence" value="ECO:0007669"/>
    <property type="project" value="InterPro"/>
</dbReference>
<name>A0AAD9ML17_PROWI</name>
<dbReference type="SUPFAM" id="SSF57959">
    <property type="entry name" value="Leucine zipper domain"/>
    <property type="match status" value="1"/>
</dbReference>
<dbReference type="PANTHER" id="PTHR45967:SF38">
    <property type="entry name" value="G-BOX-BINDING FACTOR 2"/>
    <property type="match status" value="1"/>
</dbReference>
<keyword evidence="4" id="KW-1185">Reference proteome</keyword>
<gene>
    <name evidence="3" type="ORF">QBZ16_002710</name>
</gene>
<dbReference type="Pfam" id="PF00170">
    <property type="entry name" value="bZIP_1"/>
    <property type="match status" value="1"/>
</dbReference>
<dbReference type="PROSITE" id="PS00036">
    <property type="entry name" value="BZIP_BASIC"/>
    <property type="match status" value="1"/>
</dbReference>
<feature type="compositionally biased region" description="Polar residues" evidence="1">
    <location>
        <begin position="160"/>
        <end position="181"/>
    </location>
</feature>
<dbReference type="GO" id="GO:0043565">
    <property type="term" value="F:sequence-specific DNA binding"/>
    <property type="evidence" value="ECO:0007669"/>
    <property type="project" value="InterPro"/>
</dbReference>
<proteinExistence type="predicted"/>
<dbReference type="AlphaFoldDB" id="A0AAD9ML17"/>
<dbReference type="Proteomes" id="UP001255856">
    <property type="component" value="Unassembled WGS sequence"/>
</dbReference>